<dbReference type="GO" id="GO:0006284">
    <property type="term" value="P:base-excision repair"/>
    <property type="evidence" value="ECO:0007669"/>
    <property type="project" value="InterPro"/>
</dbReference>
<evidence type="ECO:0000313" key="6">
    <source>
        <dbReference type="EMBL" id="RLE52484.1"/>
    </source>
</evidence>
<dbReference type="PANTHER" id="PTHR10429:SF0">
    <property type="entry name" value="DNA-3-METHYLADENINE GLYCOSYLASE"/>
    <property type="match status" value="1"/>
</dbReference>
<dbReference type="GO" id="GO:0003905">
    <property type="term" value="F:alkylbase DNA N-glycosylase activity"/>
    <property type="evidence" value="ECO:0007669"/>
    <property type="project" value="InterPro"/>
</dbReference>
<dbReference type="InterPro" id="IPR011034">
    <property type="entry name" value="Formyl_transferase-like_C_sf"/>
</dbReference>
<evidence type="ECO:0000313" key="7">
    <source>
        <dbReference type="Proteomes" id="UP000269499"/>
    </source>
</evidence>
<comment type="similarity">
    <text evidence="1 5">Belongs to the DNA glycosylase MPG family.</text>
</comment>
<sequence>MHLKPLPRNFYARHSFEVARDLLGKLLIREMAGEILIGRIVEVEAYGGPEDPASHARFGLRKWNKVMFGEVGRAYIYRIYGVHYCLNVVAKPKSASAGAVLIRAVEPIKGISIMIENRFSMKVWRGKLIDLTNGPAKLCKAFKIDLSLNGIDLTRKGPLYIANTLSRKIKIETSPRIGIRRGLDRKWRFYIKGSNYVSTADIKNKSNMS</sequence>
<evidence type="ECO:0000256" key="3">
    <source>
        <dbReference type="ARBA" id="ARBA00022801"/>
    </source>
</evidence>
<dbReference type="InterPro" id="IPR036995">
    <property type="entry name" value="MPG_sf"/>
</dbReference>
<dbReference type="SUPFAM" id="SSF50486">
    <property type="entry name" value="FMT C-terminal domain-like"/>
    <property type="match status" value="1"/>
</dbReference>
<dbReference type="EC" id="3.2.2.-" evidence="5"/>
<keyword evidence="3 5" id="KW-0378">Hydrolase</keyword>
<organism evidence="6 7">
    <name type="scientific">Thermoproteota archaeon</name>
    <dbReference type="NCBI Taxonomy" id="2056631"/>
    <lineage>
        <taxon>Archaea</taxon>
        <taxon>Thermoproteota</taxon>
    </lineage>
</organism>
<dbReference type="NCBIfam" id="NF002003">
    <property type="entry name" value="PRK00802.1-3"/>
    <property type="match status" value="1"/>
</dbReference>
<dbReference type="CDD" id="cd00540">
    <property type="entry name" value="AAG"/>
    <property type="match status" value="1"/>
</dbReference>
<dbReference type="GO" id="GO:0003677">
    <property type="term" value="F:DNA binding"/>
    <property type="evidence" value="ECO:0007669"/>
    <property type="project" value="InterPro"/>
</dbReference>
<evidence type="ECO:0000256" key="4">
    <source>
        <dbReference type="ARBA" id="ARBA00023204"/>
    </source>
</evidence>
<keyword evidence="4 5" id="KW-0234">DNA repair</keyword>
<dbReference type="EMBL" id="QMRA01000116">
    <property type="protein sequence ID" value="RLE52484.1"/>
    <property type="molecule type" value="Genomic_DNA"/>
</dbReference>
<evidence type="ECO:0000256" key="1">
    <source>
        <dbReference type="ARBA" id="ARBA00009232"/>
    </source>
</evidence>
<proteinExistence type="inferred from homology"/>
<accession>A0A497EYL7</accession>
<gene>
    <name evidence="6" type="ORF">DRJ26_04690</name>
</gene>
<dbReference type="FunFam" id="3.10.300.10:FF:000001">
    <property type="entry name" value="Putative 3-methyladenine DNA glycosylase"/>
    <property type="match status" value="1"/>
</dbReference>
<dbReference type="Gene3D" id="3.10.300.10">
    <property type="entry name" value="Methylpurine-DNA glycosylase (MPG)"/>
    <property type="match status" value="1"/>
</dbReference>
<comment type="caution">
    <text evidence="6">The sequence shown here is derived from an EMBL/GenBank/DDBJ whole genome shotgun (WGS) entry which is preliminary data.</text>
</comment>
<dbReference type="HAMAP" id="MF_00527">
    <property type="entry name" value="3MGH"/>
    <property type="match status" value="1"/>
</dbReference>
<reference evidence="6 7" key="1">
    <citation type="submission" date="2018-06" db="EMBL/GenBank/DDBJ databases">
        <title>Extensive metabolic versatility and redundancy in microbially diverse, dynamic hydrothermal sediments.</title>
        <authorList>
            <person name="Dombrowski N."/>
            <person name="Teske A."/>
            <person name="Baker B.J."/>
        </authorList>
    </citation>
    <scope>NUCLEOTIDE SEQUENCE [LARGE SCALE GENOMIC DNA]</scope>
    <source>
        <strain evidence="6">B20_G2</strain>
    </source>
</reference>
<keyword evidence="2 5" id="KW-0227">DNA damage</keyword>
<evidence type="ECO:0000256" key="5">
    <source>
        <dbReference type="HAMAP-Rule" id="MF_00527"/>
    </source>
</evidence>
<dbReference type="InterPro" id="IPR003180">
    <property type="entry name" value="MPG"/>
</dbReference>
<dbReference type="Proteomes" id="UP000269499">
    <property type="component" value="Unassembled WGS sequence"/>
</dbReference>
<evidence type="ECO:0000256" key="2">
    <source>
        <dbReference type="ARBA" id="ARBA00022763"/>
    </source>
</evidence>
<dbReference type="NCBIfam" id="TIGR00567">
    <property type="entry name" value="3mg"/>
    <property type="match status" value="1"/>
</dbReference>
<dbReference type="AlphaFoldDB" id="A0A497EYL7"/>
<protein>
    <recommendedName>
        <fullName evidence="5">Putative 3-methyladenine DNA glycosylase</fullName>
        <ecNumber evidence="5">3.2.2.-</ecNumber>
    </recommendedName>
</protein>
<name>A0A497EYL7_9CREN</name>
<dbReference type="PANTHER" id="PTHR10429">
    <property type="entry name" value="DNA-3-METHYLADENINE GLYCOSYLASE"/>
    <property type="match status" value="1"/>
</dbReference>
<dbReference type="Pfam" id="PF02245">
    <property type="entry name" value="Pur_DNA_glyco"/>
    <property type="match status" value="1"/>
</dbReference>